<accession>A0A6N7XPZ2</accession>
<dbReference type="SUPFAM" id="SSF56784">
    <property type="entry name" value="HAD-like"/>
    <property type="match status" value="1"/>
</dbReference>
<dbReference type="GO" id="GO:0000287">
    <property type="term" value="F:magnesium ion binding"/>
    <property type="evidence" value="ECO:0007669"/>
    <property type="project" value="TreeGrafter"/>
</dbReference>
<dbReference type="Gene3D" id="3.30.1240.10">
    <property type="match status" value="1"/>
</dbReference>
<dbReference type="PROSITE" id="PS01229">
    <property type="entry name" value="COF_2"/>
    <property type="match status" value="1"/>
</dbReference>
<sequence>MRLVAVDEDGTFLRDHQGYDVERFERIWGQMAKRGCRFVVASGNQYYQIRDLFPAHAHEMGFVSANGAYVLDGSEEVFAARAPREAVEAMIDYAHANPEVPFSMLGVRGAYVERGSSQWFFDDTAVYCHRLFWVDDFRDVDDQVFMFSSVVDGVDEAMVQILRVRDALGGSMEPVSSGDGYFDVVTPGVHKASGLRMLMDRWGISPSEVAAFGDSHNDVEMLEMAGRSYAMAGAPDDVKAVAGHVAPPCEEDGVLQVLEGLFSE</sequence>
<dbReference type="PANTHER" id="PTHR10000">
    <property type="entry name" value="PHOSPHOSERINE PHOSPHATASE"/>
    <property type="match status" value="1"/>
</dbReference>
<dbReference type="GO" id="GO:0016791">
    <property type="term" value="F:phosphatase activity"/>
    <property type="evidence" value="ECO:0007669"/>
    <property type="project" value="UniProtKB-ARBA"/>
</dbReference>
<organism evidence="1 2">
    <name type="scientific">Olsenella porci</name>
    <dbReference type="NCBI Taxonomy" id="2652279"/>
    <lineage>
        <taxon>Bacteria</taxon>
        <taxon>Bacillati</taxon>
        <taxon>Actinomycetota</taxon>
        <taxon>Coriobacteriia</taxon>
        <taxon>Coriobacteriales</taxon>
        <taxon>Atopobiaceae</taxon>
        <taxon>Olsenella</taxon>
    </lineage>
</organism>
<dbReference type="InterPro" id="IPR000150">
    <property type="entry name" value="Cof"/>
</dbReference>
<dbReference type="Proteomes" id="UP000469325">
    <property type="component" value="Unassembled WGS sequence"/>
</dbReference>
<evidence type="ECO:0000313" key="1">
    <source>
        <dbReference type="EMBL" id="MST73054.1"/>
    </source>
</evidence>
<dbReference type="NCBIfam" id="TIGR00099">
    <property type="entry name" value="Cof-subfamily"/>
    <property type="match status" value="1"/>
</dbReference>
<name>A0A6N7XPZ2_9ACTN</name>
<reference evidence="1 2" key="1">
    <citation type="submission" date="2019-08" db="EMBL/GenBank/DDBJ databases">
        <title>In-depth cultivation of the pig gut microbiome towards novel bacterial diversity and tailored functional studies.</title>
        <authorList>
            <person name="Wylensek D."/>
            <person name="Hitch T.C.A."/>
            <person name="Clavel T."/>
        </authorList>
    </citation>
    <scope>NUCLEOTIDE SEQUENCE [LARGE SCALE GENOMIC DNA]</scope>
    <source>
        <strain evidence="1 2">CA-Schmier-601-WT-1</strain>
    </source>
</reference>
<dbReference type="InterPro" id="IPR036412">
    <property type="entry name" value="HAD-like_sf"/>
</dbReference>
<dbReference type="SFLD" id="SFLDG01140">
    <property type="entry name" value="C2.B:_Phosphomannomutase_and_P"/>
    <property type="match status" value="1"/>
</dbReference>
<dbReference type="Gene3D" id="3.40.50.1000">
    <property type="entry name" value="HAD superfamily/HAD-like"/>
    <property type="match status" value="1"/>
</dbReference>
<dbReference type="PANTHER" id="PTHR10000:SF53">
    <property type="entry name" value="5-AMINO-6-(5-PHOSPHO-D-RIBITYLAMINO)URACIL PHOSPHATASE YBJI-RELATED"/>
    <property type="match status" value="1"/>
</dbReference>
<dbReference type="Pfam" id="PF08282">
    <property type="entry name" value="Hydrolase_3"/>
    <property type="match status" value="1"/>
</dbReference>
<dbReference type="NCBIfam" id="TIGR01484">
    <property type="entry name" value="HAD-SF-IIB"/>
    <property type="match status" value="1"/>
</dbReference>
<dbReference type="InterPro" id="IPR006379">
    <property type="entry name" value="HAD-SF_hydro_IIB"/>
</dbReference>
<keyword evidence="2" id="KW-1185">Reference proteome</keyword>
<dbReference type="GO" id="GO:0005829">
    <property type="term" value="C:cytosol"/>
    <property type="evidence" value="ECO:0007669"/>
    <property type="project" value="TreeGrafter"/>
</dbReference>
<dbReference type="EMBL" id="VUNC01000006">
    <property type="protein sequence ID" value="MST73054.1"/>
    <property type="molecule type" value="Genomic_DNA"/>
</dbReference>
<gene>
    <name evidence="1" type="ORF">FYJ68_08020</name>
</gene>
<dbReference type="InterPro" id="IPR023214">
    <property type="entry name" value="HAD_sf"/>
</dbReference>
<protein>
    <submittedName>
        <fullName evidence="1">HAD family hydrolase</fullName>
    </submittedName>
</protein>
<dbReference type="CDD" id="cd07518">
    <property type="entry name" value="HAD_YbiV-Like"/>
    <property type="match status" value="1"/>
</dbReference>
<dbReference type="AlphaFoldDB" id="A0A6N7XPZ2"/>
<dbReference type="SFLD" id="SFLDS00003">
    <property type="entry name" value="Haloacid_Dehalogenase"/>
    <property type="match status" value="1"/>
</dbReference>
<keyword evidence="1" id="KW-0378">Hydrolase</keyword>
<evidence type="ECO:0000313" key="2">
    <source>
        <dbReference type="Proteomes" id="UP000469325"/>
    </source>
</evidence>
<comment type="caution">
    <text evidence="1">The sequence shown here is derived from an EMBL/GenBank/DDBJ whole genome shotgun (WGS) entry which is preliminary data.</text>
</comment>
<proteinExistence type="predicted"/>